<evidence type="ECO:0000313" key="2">
    <source>
        <dbReference type="EMBL" id="BAK34567.1"/>
    </source>
</evidence>
<accession>F5XR77</accession>
<dbReference type="OrthoDB" id="3790359at2"/>
<proteinExistence type="predicted"/>
<dbReference type="RefSeq" id="WP_013862450.1">
    <property type="nucleotide sequence ID" value="NC_015635.1"/>
</dbReference>
<name>F5XR77_MICPN</name>
<dbReference type="EMBL" id="AP012204">
    <property type="protein sequence ID" value="BAK34567.1"/>
    <property type="molecule type" value="Genomic_DNA"/>
</dbReference>
<dbReference type="STRING" id="1032480.MLP_15530"/>
<evidence type="ECO:0000313" key="3">
    <source>
        <dbReference type="Proteomes" id="UP000007947"/>
    </source>
</evidence>
<evidence type="ECO:0008006" key="4">
    <source>
        <dbReference type="Google" id="ProtNLM"/>
    </source>
</evidence>
<feature type="region of interest" description="Disordered" evidence="1">
    <location>
        <begin position="280"/>
        <end position="400"/>
    </location>
</feature>
<dbReference type="eggNOG" id="COG1403">
    <property type="taxonomic scope" value="Bacteria"/>
</dbReference>
<feature type="compositionally biased region" description="Basic and acidic residues" evidence="1">
    <location>
        <begin position="350"/>
        <end position="370"/>
    </location>
</feature>
<evidence type="ECO:0000256" key="1">
    <source>
        <dbReference type="SAM" id="MobiDB-lite"/>
    </source>
</evidence>
<gene>
    <name evidence="2" type="ordered locus">MLP_15530</name>
</gene>
<dbReference type="HOGENOM" id="CLU_443314_0_0_11"/>
<protein>
    <recommendedName>
        <fullName evidence="4">DUF222 domain-containing protein</fullName>
    </recommendedName>
</protein>
<sequence length="616" mass="66638">MFESKLEEALGDPSALLRLAADTVAAERQAGCRKLVIAAAWAGCHGAPAELELADDAAIEAQSALVDRFVRIGPTGTPLVAECSPAELGKALQTGPAAAKSLMRVALIVRYRLPRLWERVKAGEVWLWKVRQIAERSAHLGALTSWCLDMQITRWVEQVAWARFLDIFDAALLRVDEDTYRRRAEEAAGQRDVRSFRGEQGLRTLVARMEAGDDAAFMALVNRVAQCLAEEGDEDPVGIRRSKAMGIIAHQAKLRDILARHAADPDDPRHPEERVAAHLDDPTDPWAEDDVPQAGWQTAGHGNYHQPGFDDLDDLEDCWNAQSEPASEEPVSEGGATADGSESPVDEDDRAWLDEQRDTRPAAADGRSEEAVEAAGMDASPSPAAFGSAEPGSCATSRDERGACRACGSTYDLRPFTKAGLAACATKAVIHVHVTDQTLIDQHGVLRTADGPITLEQFRRWLTDADPTITIRPVLDPAAVAPVDSYEIPMAIREAVHTRHPGSVWPFSPVTEISTGGRLDLDHTRSYRKNGPPGQTSVDSLAPLARSEHRAKTVGGWQVRSPSLGTYVWRSPHGWISIVTNQGTLLLGDGPWTCQLWETVSSTGAGADSAQANSAL</sequence>
<feature type="compositionally biased region" description="Acidic residues" evidence="1">
    <location>
        <begin position="282"/>
        <end position="291"/>
    </location>
</feature>
<keyword evidence="3" id="KW-1185">Reference proteome</keyword>
<dbReference type="AlphaFoldDB" id="F5XR77"/>
<dbReference type="Proteomes" id="UP000007947">
    <property type="component" value="Chromosome"/>
</dbReference>
<reference evidence="2 3" key="1">
    <citation type="submission" date="2011-05" db="EMBL/GenBank/DDBJ databases">
        <title>Whole genome sequence of Microlunatus phosphovorus NM-1.</title>
        <authorList>
            <person name="Hosoyama A."/>
            <person name="Sasaki K."/>
            <person name="Harada T."/>
            <person name="Igarashi R."/>
            <person name="Kawakoshi A."/>
            <person name="Sasagawa M."/>
            <person name="Fukada J."/>
            <person name="Nakamura S."/>
            <person name="Katano Y."/>
            <person name="Hanada S."/>
            <person name="Kamagata Y."/>
            <person name="Nakamura N."/>
            <person name="Yamazaki S."/>
            <person name="Fujita N."/>
        </authorList>
    </citation>
    <scope>NUCLEOTIDE SEQUENCE [LARGE SCALE GENOMIC DNA]</scope>
    <source>
        <strain evidence="3">ATCC 700054 / DSM 10555 / JCM 9379 / NBRC 101784 / NCIMB 13414 / VKM Ac-1990 / NM-1</strain>
    </source>
</reference>
<organism evidence="2 3">
    <name type="scientific">Microlunatus phosphovorus (strain ATCC 700054 / DSM 10555 / JCM 9379 / NBRC 101784 / NCIMB 13414 / VKM Ac-1990 / NM-1)</name>
    <dbReference type="NCBI Taxonomy" id="1032480"/>
    <lineage>
        <taxon>Bacteria</taxon>
        <taxon>Bacillati</taxon>
        <taxon>Actinomycetota</taxon>
        <taxon>Actinomycetes</taxon>
        <taxon>Propionibacteriales</taxon>
        <taxon>Propionibacteriaceae</taxon>
        <taxon>Microlunatus</taxon>
    </lineage>
</organism>
<dbReference type="KEGG" id="mph:MLP_15530"/>